<dbReference type="EMBL" id="NEDP02001616">
    <property type="protein sequence ID" value="OWF52842.1"/>
    <property type="molecule type" value="Genomic_DNA"/>
</dbReference>
<feature type="domain" description="Expansin-like EG45" evidence="3">
    <location>
        <begin position="41"/>
        <end position="144"/>
    </location>
</feature>
<dbReference type="AlphaFoldDB" id="A0A210QW07"/>
<dbReference type="InterPro" id="IPR036749">
    <property type="entry name" value="Expansin_CBD_sf"/>
</dbReference>
<dbReference type="SUPFAM" id="SSF50685">
    <property type="entry name" value="Barwin-like endoglucanases"/>
    <property type="match status" value="1"/>
</dbReference>
<organism evidence="4 5">
    <name type="scientific">Mizuhopecten yessoensis</name>
    <name type="common">Japanese scallop</name>
    <name type="synonym">Patinopecten yessoensis</name>
    <dbReference type="NCBI Taxonomy" id="6573"/>
    <lineage>
        <taxon>Eukaryota</taxon>
        <taxon>Metazoa</taxon>
        <taxon>Spiralia</taxon>
        <taxon>Lophotrochozoa</taxon>
        <taxon>Mollusca</taxon>
        <taxon>Bivalvia</taxon>
        <taxon>Autobranchia</taxon>
        <taxon>Pteriomorphia</taxon>
        <taxon>Pectinida</taxon>
        <taxon>Pectinoidea</taxon>
        <taxon>Pectinidae</taxon>
        <taxon>Mizuhopecten</taxon>
    </lineage>
</organism>
<dbReference type="InterPro" id="IPR036908">
    <property type="entry name" value="RlpA-like_sf"/>
</dbReference>
<sequence>MRAIHVFSLLILTTADRKLDILNLYKNSFTGDGTYYWNTEGGTCSYPPPELPPVAYHPNITDLVALNSHQFFGSHACGMCFSVNGSGVGLGLNPIIGQHIVFVKDMCPECKKGDVDFSETADGRWNISIRAIQCPVGNTSIEYKFQGSNEYYLKLQVRNARIPATSFEVKLPDMSWSHFNHTMDGFWTVSFPTGVTYPIHLRLTAANGEVIEDTLGTDHIVNEKVIYGDGKQFSVDNSLPT</sequence>
<name>A0A210QW07_MIZYE</name>
<dbReference type="PANTHER" id="PTHR31836:SF21">
    <property type="entry name" value="EXPANSIN-LIKE PROTEIN 7"/>
    <property type="match status" value="1"/>
</dbReference>
<dbReference type="PANTHER" id="PTHR31836">
    <property type="match status" value="1"/>
</dbReference>
<dbReference type="CDD" id="cd22271">
    <property type="entry name" value="DPBB_EXP_N-like"/>
    <property type="match status" value="1"/>
</dbReference>
<accession>A0A210QW07</accession>
<feature type="signal peptide" evidence="2">
    <location>
        <begin position="1"/>
        <end position="15"/>
    </location>
</feature>
<dbReference type="STRING" id="6573.A0A210QW07"/>
<evidence type="ECO:0000313" key="4">
    <source>
        <dbReference type="EMBL" id="OWF52842.1"/>
    </source>
</evidence>
<evidence type="ECO:0000259" key="3">
    <source>
        <dbReference type="PROSITE" id="PS50842"/>
    </source>
</evidence>
<dbReference type="Gene3D" id="2.60.40.760">
    <property type="entry name" value="Expansin, cellulose-binding-like domain"/>
    <property type="match status" value="1"/>
</dbReference>
<dbReference type="InterPro" id="IPR007112">
    <property type="entry name" value="Expansin/allergen_DPBB_dom"/>
</dbReference>
<proteinExistence type="predicted"/>
<evidence type="ECO:0000256" key="1">
    <source>
        <dbReference type="ARBA" id="ARBA00022729"/>
    </source>
</evidence>
<dbReference type="SUPFAM" id="SSF49590">
    <property type="entry name" value="PHL pollen allergen"/>
    <property type="match status" value="1"/>
</dbReference>
<keyword evidence="1 2" id="KW-0732">Signal</keyword>
<dbReference type="InterPro" id="IPR051477">
    <property type="entry name" value="Expansin_CellWall"/>
</dbReference>
<dbReference type="Gene3D" id="2.40.40.10">
    <property type="entry name" value="RlpA-like domain"/>
    <property type="match status" value="1"/>
</dbReference>
<dbReference type="OrthoDB" id="406505at2759"/>
<keyword evidence="5" id="KW-1185">Reference proteome</keyword>
<protein>
    <submittedName>
        <fullName evidence="4">Expansin-YoaJ</fullName>
    </submittedName>
</protein>
<evidence type="ECO:0000313" key="5">
    <source>
        <dbReference type="Proteomes" id="UP000242188"/>
    </source>
</evidence>
<evidence type="ECO:0000256" key="2">
    <source>
        <dbReference type="SAM" id="SignalP"/>
    </source>
</evidence>
<dbReference type="Proteomes" id="UP000242188">
    <property type="component" value="Unassembled WGS sequence"/>
</dbReference>
<dbReference type="PROSITE" id="PS50842">
    <property type="entry name" value="EXPANSIN_EG45"/>
    <property type="match status" value="1"/>
</dbReference>
<reference evidence="4 5" key="1">
    <citation type="journal article" date="2017" name="Nat. Ecol. Evol.">
        <title>Scallop genome provides insights into evolution of bilaterian karyotype and development.</title>
        <authorList>
            <person name="Wang S."/>
            <person name="Zhang J."/>
            <person name="Jiao W."/>
            <person name="Li J."/>
            <person name="Xun X."/>
            <person name="Sun Y."/>
            <person name="Guo X."/>
            <person name="Huan P."/>
            <person name="Dong B."/>
            <person name="Zhang L."/>
            <person name="Hu X."/>
            <person name="Sun X."/>
            <person name="Wang J."/>
            <person name="Zhao C."/>
            <person name="Wang Y."/>
            <person name="Wang D."/>
            <person name="Huang X."/>
            <person name="Wang R."/>
            <person name="Lv J."/>
            <person name="Li Y."/>
            <person name="Zhang Z."/>
            <person name="Liu B."/>
            <person name="Lu W."/>
            <person name="Hui Y."/>
            <person name="Liang J."/>
            <person name="Zhou Z."/>
            <person name="Hou R."/>
            <person name="Li X."/>
            <person name="Liu Y."/>
            <person name="Li H."/>
            <person name="Ning X."/>
            <person name="Lin Y."/>
            <person name="Zhao L."/>
            <person name="Xing Q."/>
            <person name="Dou J."/>
            <person name="Li Y."/>
            <person name="Mao J."/>
            <person name="Guo H."/>
            <person name="Dou H."/>
            <person name="Li T."/>
            <person name="Mu C."/>
            <person name="Jiang W."/>
            <person name="Fu Q."/>
            <person name="Fu X."/>
            <person name="Miao Y."/>
            <person name="Liu J."/>
            <person name="Yu Q."/>
            <person name="Li R."/>
            <person name="Liao H."/>
            <person name="Li X."/>
            <person name="Kong Y."/>
            <person name="Jiang Z."/>
            <person name="Chourrout D."/>
            <person name="Li R."/>
            <person name="Bao Z."/>
        </authorList>
    </citation>
    <scope>NUCLEOTIDE SEQUENCE [LARGE SCALE GENOMIC DNA]</scope>
    <source>
        <strain evidence="4 5">PY_sf001</strain>
    </source>
</reference>
<comment type="caution">
    <text evidence="4">The sequence shown here is derived from an EMBL/GenBank/DDBJ whole genome shotgun (WGS) entry which is preliminary data.</text>
</comment>
<feature type="chain" id="PRO_5012125977" evidence="2">
    <location>
        <begin position="16"/>
        <end position="241"/>
    </location>
</feature>
<gene>
    <name evidence="4" type="ORF">KP79_PYT15043</name>
</gene>